<dbReference type="RefSeq" id="WP_133344603.1">
    <property type="nucleotide sequence ID" value="NZ_SMZO01000088.1"/>
</dbReference>
<feature type="domain" description="Resolvase/invertase-type recombinase catalytic" evidence="2">
    <location>
        <begin position="7"/>
        <end position="159"/>
    </location>
</feature>
<dbReference type="InterPro" id="IPR036162">
    <property type="entry name" value="Resolvase-like_N_sf"/>
</dbReference>
<dbReference type="AlphaFoldDB" id="A0A4R6AK00"/>
<evidence type="ECO:0000259" key="2">
    <source>
        <dbReference type="PROSITE" id="PS51736"/>
    </source>
</evidence>
<dbReference type="InterPro" id="IPR025827">
    <property type="entry name" value="Zn_ribbon_recom_dom"/>
</dbReference>
<dbReference type="InterPro" id="IPR038109">
    <property type="entry name" value="DNA_bind_recomb_sf"/>
</dbReference>
<sequence>MQSRPQRVAIYARYSTELQNPSSVVDQIAKCRRFAEAQGWRVVQDYSDKAVSGASNQRPGYLNLIDDFGTDAFDIVLTESLDRISRDAEDTAHFYKRAQHRDIHIHTLDQGKVGLLKIGFSGLMGSMFLEALSQKTHRGVEAAVQKGQSGGGRSYGYQVARTPQGDRITGALDIVPAEAAVIRRIFQDYANGVSPQQIATALNAEGVPAPRSGRATDGRWRQNTINGNRERGTGILNNELYNGRRIWNRLEYRKHPDTRKRVSRPRPREDWQVFEEPDLRIIDAALWDAVKARQGDIQQIRATRPKKDRNGLSESQATRRRKYLLSGLVECGQCGGNMTVAGAAKRKRDYCANHKEKGASVCSGMPGVLVADLEPLVLEIFKCELMTDAAYARFQRDVERHLEAAQDGARETVAELTRQLKAARRRREGLMVNIEAGRVPTSVFDRLEETEAEITRLESASAAATPHAVELPENLPELYRARVRELEAVLGAQDAAGTASEEVRALIDRLVIRSES</sequence>
<evidence type="ECO:0000256" key="1">
    <source>
        <dbReference type="SAM" id="Coils"/>
    </source>
</evidence>
<dbReference type="PANTHER" id="PTHR30461">
    <property type="entry name" value="DNA-INVERTASE FROM LAMBDOID PROPHAGE"/>
    <property type="match status" value="1"/>
</dbReference>
<comment type="caution">
    <text evidence="4">The sequence shown here is derived from an EMBL/GenBank/DDBJ whole genome shotgun (WGS) entry which is preliminary data.</text>
</comment>
<dbReference type="SUPFAM" id="SSF53041">
    <property type="entry name" value="Resolvase-like"/>
    <property type="match status" value="1"/>
</dbReference>
<dbReference type="SMART" id="SM00857">
    <property type="entry name" value="Resolvase"/>
    <property type="match status" value="1"/>
</dbReference>
<evidence type="ECO:0000259" key="3">
    <source>
        <dbReference type="PROSITE" id="PS51737"/>
    </source>
</evidence>
<name>A0A4R6AK00_9RHOB</name>
<evidence type="ECO:0000313" key="4">
    <source>
        <dbReference type="EMBL" id="TDL83494.1"/>
    </source>
</evidence>
<feature type="domain" description="Recombinase" evidence="3">
    <location>
        <begin position="154"/>
        <end position="300"/>
    </location>
</feature>
<dbReference type="PROSITE" id="PS51736">
    <property type="entry name" value="RECOMBINASES_3"/>
    <property type="match status" value="1"/>
</dbReference>
<dbReference type="GO" id="GO:0003677">
    <property type="term" value="F:DNA binding"/>
    <property type="evidence" value="ECO:0007669"/>
    <property type="project" value="InterPro"/>
</dbReference>
<dbReference type="PANTHER" id="PTHR30461:SF23">
    <property type="entry name" value="DNA RECOMBINASE-RELATED"/>
    <property type="match status" value="1"/>
</dbReference>
<keyword evidence="1" id="KW-0175">Coiled coil</keyword>
<dbReference type="Gene3D" id="3.90.1750.20">
    <property type="entry name" value="Putative Large Serine Recombinase, Chain B, Domain 2"/>
    <property type="match status" value="1"/>
</dbReference>
<evidence type="ECO:0000313" key="5">
    <source>
        <dbReference type="Proteomes" id="UP000294562"/>
    </source>
</evidence>
<dbReference type="Pfam" id="PF07508">
    <property type="entry name" value="Recombinase"/>
    <property type="match status" value="1"/>
</dbReference>
<dbReference type="GO" id="GO:0000150">
    <property type="term" value="F:DNA strand exchange activity"/>
    <property type="evidence" value="ECO:0007669"/>
    <property type="project" value="InterPro"/>
</dbReference>
<dbReference type="Pfam" id="PF13408">
    <property type="entry name" value="Zn_ribbon_recom"/>
    <property type="match status" value="1"/>
</dbReference>
<gene>
    <name evidence="4" type="ORF">E2L05_19470</name>
</gene>
<dbReference type="Proteomes" id="UP000294562">
    <property type="component" value="Unassembled WGS sequence"/>
</dbReference>
<dbReference type="Pfam" id="PF00239">
    <property type="entry name" value="Resolvase"/>
    <property type="match status" value="1"/>
</dbReference>
<dbReference type="InterPro" id="IPR011109">
    <property type="entry name" value="DNA_bind_recombinase_dom"/>
</dbReference>
<proteinExistence type="predicted"/>
<dbReference type="InterPro" id="IPR050639">
    <property type="entry name" value="SSR_resolvase"/>
</dbReference>
<accession>A0A4R6AK00</accession>
<protein>
    <submittedName>
        <fullName evidence="4">Recombinase family protein</fullName>
    </submittedName>
</protein>
<dbReference type="Gene3D" id="3.40.50.1390">
    <property type="entry name" value="Resolvase, N-terminal catalytic domain"/>
    <property type="match status" value="1"/>
</dbReference>
<keyword evidence="5" id="KW-1185">Reference proteome</keyword>
<dbReference type="InterPro" id="IPR006119">
    <property type="entry name" value="Resolv_N"/>
</dbReference>
<dbReference type="EMBL" id="SMZO01000088">
    <property type="protein sequence ID" value="TDL83494.1"/>
    <property type="molecule type" value="Genomic_DNA"/>
</dbReference>
<organism evidence="4 5">
    <name type="scientific">Meridianimarinicoccus aquatilis</name>
    <dbReference type="NCBI Taxonomy" id="2552766"/>
    <lineage>
        <taxon>Bacteria</taxon>
        <taxon>Pseudomonadati</taxon>
        <taxon>Pseudomonadota</taxon>
        <taxon>Alphaproteobacteria</taxon>
        <taxon>Rhodobacterales</taxon>
        <taxon>Paracoccaceae</taxon>
        <taxon>Meridianimarinicoccus</taxon>
    </lineage>
</organism>
<dbReference type="OrthoDB" id="7277848at2"/>
<dbReference type="CDD" id="cd00338">
    <property type="entry name" value="Ser_Recombinase"/>
    <property type="match status" value="1"/>
</dbReference>
<reference evidence="4 5" key="1">
    <citation type="submission" date="2019-03" db="EMBL/GenBank/DDBJ databases">
        <title>Rhodobacteraceae bacterium SM1902, a new member of the family Rhodobacteraceae isolated from Yantai.</title>
        <authorList>
            <person name="Sun Y."/>
        </authorList>
    </citation>
    <scope>NUCLEOTIDE SEQUENCE [LARGE SCALE GENOMIC DNA]</scope>
    <source>
        <strain evidence="4 5">SM1902</strain>
    </source>
</reference>
<feature type="coiled-coil region" evidence="1">
    <location>
        <begin position="406"/>
        <end position="433"/>
    </location>
</feature>
<dbReference type="PROSITE" id="PS51737">
    <property type="entry name" value="RECOMBINASE_DNA_BIND"/>
    <property type="match status" value="1"/>
</dbReference>